<comment type="similarity">
    <text evidence="3 12 13">Belongs to the DapA family.</text>
</comment>
<dbReference type="Gene3D" id="3.20.20.70">
    <property type="entry name" value="Aldolase class I"/>
    <property type="match status" value="1"/>
</dbReference>
<dbReference type="HAMAP" id="MF_00418">
    <property type="entry name" value="DapA"/>
    <property type="match status" value="1"/>
</dbReference>
<organism evidence="16 17">
    <name type="scientific">Candidatus Aquitaenariimonas noxiae</name>
    <dbReference type="NCBI Taxonomy" id="1974741"/>
    <lineage>
        <taxon>Bacteria</taxon>
        <taxon>Pseudomonadati</taxon>
        <taxon>Candidatus Omnitrophota</taxon>
        <taxon>Candidatus Aquitaenariimonas</taxon>
    </lineage>
</organism>
<sequence length="291" mass="31978">MFKGSYVAIVTPFRNGKIDEKKFEELIEFQIKSGTNGIVPAGCTGEAATLSHEEQKHLMDLTVEIVNKRIQVVAGTGSNNTEEALELTKHAKKAHCDGALMITPYYNKPTPEGQYRHYEKIAKAVDIPIVLYNVPSRTGISMLPQTVARLSKIDNIMAIKEASGSLDQVSQILSLCDITVLSGDDSLTLPMMAIGAKGVVSVAANLIPKEVADMVNYFLEGKLDKAMKLHYKMMPVFKALFIETNPIPVKASMGLIGLLTPEWRLPLCPPVDETTEKLKKVLKEYGFKVNA</sequence>
<comment type="function">
    <text evidence="1 12">Catalyzes the condensation of (S)-aspartate-beta-semialdehyde [(S)-ASA] and pyruvate to 4-hydroxy-tetrahydrodipicolinate (HTPA).</text>
</comment>
<evidence type="ECO:0000256" key="9">
    <source>
        <dbReference type="ARBA" id="ARBA00023239"/>
    </source>
</evidence>
<evidence type="ECO:0000313" key="16">
    <source>
        <dbReference type="EMBL" id="PIU41784.1"/>
    </source>
</evidence>
<dbReference type="Proteomes" id="UP000230052">
    <property type="component" value="Unassembled WGS sequence"/>
</dbReference>
<dbReference type="InterPro" id="IPR005263">
    <property type="entry name" value="DapA"/>
</dbReference>
<comment type="caution">
    <text evidence="12">Was originally thought to be a dihydrodipicolinate synthase (DHDPS), catalyzing the condensation of (S)-aspartate-beta-semialdehyde [(S)-ASA] and pyruvate to dihydrodipicolinate (DHDP). However, it was shown in E.coli that the product of the enzymatic reaction is not dihydrodipicolinate but in fact (4S)-4-hydroxy-2,3,4,5-tetrahydro-(2S)-dipicolinic acid (HTPA), and that the consecutive dehydration reaction leading to DHDP is not spontaneous but catalyzed by DapB.</text>
</comment>
<comment type="subcellular location">
    <subcellularLocation>
        <location evidence="12">Cytoplasm</location>
    </subcellularLocation>
</comment>
<comment type="caution">
    <text evidence="12">Lacks conserved residue(s) required for the propagation of feature annotation.</text>
</comment>
<evidence type="ECO:0000256" key="15">
    <source>
        <dbReference type="PIRSR" id="PIRSR001365-2"/>
    </source>
</evidence>
<feature type="active site" description="Schiff-base intermediate with substrate" evidence="12 14">
    <location>
        <position position="160"/>
    </location>
</feature>
<comment type="catalytic activity">
    <reaction evidence="11 12">
        <text>L-aspartate 4-semialdehyde + pyruvate = (2S,4S)-4-hydroxy-2,3,4,5-tetrahydrodipicolinate + H2O + H(+)</text>
        <dbReference type="Rhea" id="RHEA:34171"/>
        <dbReference type="ChEBI" id="CHEBI:15361"/>
        <dbReference type="ChEBI" id="CHEBI:15377"/>
        <dbReference type="ChEBI" id="CHEBI:15378"/>
        <dbReference type="ChEBI" id="CHEBI:67139"/>
        <dbReference type="ChEBI" id="CHEBI:537519"/>
        <dbReference type="EC" id="4.3.3.7"/>
    </reaction>
</comment>
<dbReference type="CDD" id="cd00950">
    <property type="entry name" value="DHDPS"/>
    <property type="match status" value="1"/>
</dbReference>
<dbReference type="InterPro" id="IPR002220">
    <property type="entry name" value="DapA-like"/>
</dbReference>
<dbReference type="PANTHER" id="PTHR12128">
    <property type="entry name" value="DIHYDRODIPICOLINATE SYNTHASE"/>
    <property type="match status" value="1"/>
</dbReference>
<evidence type="ECO:0000256" key="7">
    <source>
        <dbReference type="ARBA" id="ARBA00022915"/>
    </source>
</evidence>
<dbReference type="UniPathway" id="UPA00034">
    <property type="reaction ID" value="UER00017"/>
</dbReference>
<keyword evidence="5 12" id="KW-0963">Cytoplasm</keyword>
<dbReference type="GO" id="GO:0009089">
    <property type="term" value="P:lysine biosynthetic process via diaminopimelate"/>
    <property type="evidence" value="ECO:0007669"/>
    <property type="project" value="UniProtKB-UniRule"/>
</dbReference>
<evidence type="ECO:0000256" key="12">
    <source>
        <dbReference type="HAMAP-Rule" id="MF_00418"/>
    </source>
</evidence>
<dbReference type="EMBL" id="PEWV01000033">
    <property type="protein sequence ID" value="PIU41784.1"/>
    <property type="molecule type" value="Genomic_DNA"/>
</dbReference>
<feature type="binding site" evidence="12 15">
    <location>
        <position position="200"/>
    </location>
    <ligand>
        <name>pyruvate</name>
        <dbReference type="ChEBI" id="CHEBI:15361"/>
    </ligand>
</feature>
<keyword evidence="6 12" id="KW-0028">Amino-acid biosynthesis</keyword>
<keyword evidence="7 12" id="KW-0220">Diaminopimelate biosynthesis</keyword>
<gene>
    <name evidence="12" type="primary">dapA</name>
    <name evidence="16" type="ORF">COS99_03595</name>
</gene>
<dbReference type="InterPro" id="IPR020625">
    <property type="entry name" value="Schiff_base-form_aldolases_AS"/>
</dbReference>
<dbReference type="Pfam" id="PF00701">
    <property type="entry name" value="DHDPS"/>
    <property type="match status" value="1"/>
</dbReference>
<dbReference type="EC" id="4.3.3.7" evidence="4 12"/>
<comment type="caution">
    <text evidence="16">The sequence shown here is derived from an EMBL/GenBank/DDBJ whole genome shotgun (WGS) entry which is preliminary data.</text>
</comment>
<dbReference type="PANTHER" id="PTHR12128:SF66">
    <property type="entry name" value="4-HYDROXY-2-OXOGLUTARATE ALDOLASE, MITOCHONDRIAL"/>
    <property type="match status" value="1"/>
</dbReference>
<name>A0A2J0KWT4_9BACT</name>
<evidence type="ECO:0000256" key="5">
    <source>
        <dbReference type="ARBA" id="ARBA00022490"/>
    </source>
</evidence>
<evidence type="ECO:0000256" key="8">
    <source>
        <dbReference type="ARBA" id="ARBA00023154"/>
    </source>
</evidence>
<dbReference type="PROSITE" id="PS00666">
    <property type="entry name" value="DHDPS_2"/>
    <property type="match status" value="1"/>
</dbReference>
<accession>A0A2J0KWT4</accession>
<dbReference type="GO" id="GO:0005829">
    <property type="term" value="C:cytosol"/>
    <property type="evidence" value="ECO:0007669"/>
    <property type="project" value="TreeGrafter"/>
</dbReference>
<protein>
    <recommendedName>
        <fullName evidence="4 12">4-hydroxy-tetrahydrodipicolinate synthase</fullName>
        <shortName evidence="12">HTPA synthase</shortName>
        <ecNumber evidence="4 12">4.3.3.7</ecNumber>
    </recommendedName>
</protein>
<reference evidence="16 17" key="1">
    <citation type="submission" date="2017-09" db="EMBL/GenBank/DDBJ databases">
        <title>Depth-based differentiation of microbial function through sediment-hosted aquifers and enrichment of novel symbionts in the deep terrestrial subsurface.</title>
        <authorList>
            <person name="Probst A.J."/>
            <person name="Ladd B."/>
            <person name="Jarett J.K."/>
            <person name="Geller-Mcgrath D.E."/>
            <person name="Sieber C.M."/>
            <person name="Emerson J.B."/>
            <person name="Anantharaman K."/>
            <person name="Thomas B.C."/>
            <person name="Malmstrom R."/>
            <person name="Stieglmeier M."/>
            <person name="Klingl A."/>
            <person name="Woyke T."/>
            <person name="Ryan C.M."/>
            <person name="Banfield J.F."/>
        </authorList>
    </citation>
    <scope>NUCLEOTIDE SEQUENCE [LARGE SCALE GENOMIC DNA]</scope>
    <source>
        <strain evidence="16">CG07_land_8_20_14_0_80_42_15</strain>
    </source>
</reference>
<keyword evidence="10 12" id="KW-0704">Schiff base</keyword>
<comment type="pathway">
    <text evidence="2 12">Amino-acid biosynthesis; L-lysine biosynthesis via DAP pathway; (S)-tetrahydrodipicolinate from L-aspartate: step 3/4.</text>
</comment>
<proteinExistence type="inferred from homology"/>
<keyword evidence="9 12" id="KW-0456">Lyase</keyword>
<evidence type="ECO:0000256" key="6">
    <source>
        <dbReference type="ARBA" id="ARBA00022605"/>
    </source>
</evidence>
<feature type="active site" description="Proton donor/acceptor" evidence="12 14">
    <location>
        <position position="132"/>
    </location>
</feature>
<feature type="binding site" evidence="12 15">
    <location>
        <position position="44"/>
    </location>
    <ligand>
        <name>pyruvate</name>
        <dbReference type="ChEBI" id="CHEBI:15361"/>
    </ligand>
</feature>
<evidence type="ECO:0000256" key="11">
    <source>
        <dbReference type="ARBA" id="ARBA00047836"/>
    </source>
</evidence>
<evidence type="ECO:0000256" key="4">
    <source>
        <dbReference type="ARBA" id="ARBA00012086"/>
    </source>
</evidence>
<evidence type="ECO:0000256" key="2">
    <source>
        <dbReference type="ARBA" id="ARBA00005120"/>
    </source>
</evidence>
<evidence type="ECO:0000256" key="1">
    <source>
        <dbReference type="ARBA" id="ARBA00003294"/>
    </source>
</evidence>
<dbReference type="InterPro" id="IPR013785">
    <property type="entry name" value="Aldolase_TIM"/>
</dbReference>
<evidence type="ECO:0000256" key="13">
    <source>
        <dbReference type="PIRNR" id="PIRNR001365"/>
    </source>
</evidence>
<comment type="subunit">
    <text evidence="12">Homotetramer; dimer of dimers.</text>
</comment>
<dbReference type="SUPFAM" id="SSF51569">
    <property type="entry name" value="Aldolase"/>
    <property type="match status" value="1"/>
</dbReference>
<dbReference type="SMART" id="SM01130">
    <property type="entry name" value="DHDPS"/>
    <property type="match status" value="1"/>
</dbReference>
<evidence type="ECO:0000256" key="10">
    <source>
        <dbReference type="ARBA" id="ARBA00023270"/>
    </source>
</evidence>
<evidence type="ECO:0000313" key="17">
    <source>
        <dbReference type="Proteomes" id="UP000230052"/>
    </source>
</evidence>
<dbReference type="PRINTS" id="PR00146">
    <property type="entry name" value="DHPICSNTHASE"/>
</dbReference>
<evidence type="ECO:0000256" key="14">
    <source>
        <dbReference type="PIRSR" id="PIRSR001365-1"/>
    </source>
</evidence>
<dbReference type="GO" id="GO:0008840">
    <property type="term" value="F:4-hydroxy-tetrahydrodipicolinate synthase activity"/>
    <property type="evidence" value="ECO:0007669"/>
    <property type="project" value="UniProtKB-UniRule"/>
</dbReference>
<evidence type="ECO:0000256" key="3">
    <source>
        <dbReference type="ARBA" id="ARBA00007592"/>
    </source>
</evidence>
<dbReference type="PIRSF" id="PIRSF001365">
    <property type="entry name" value="DHDPS"/>
    <property type="match status" value="1"/>
</dbReference>
<dbReference type="GO" id="GO:0019877">
    <property type="term" value="P:diaminopimelate biosynthetic process"/>
    <property type="evidence" value="ECO:0007669"/>
    <property type="project" value="UniProtKB-UniRule"/>
</dbReference>
<feature type="site" description="Part of a proton relay during catalysis" evidence="12">
    <location>
        <position position="106"/>
    </location>
</feature>
<keyword evidence="8 12" id="KW-0457">Lysine biosynthesis</keyword>
<dbReference type="AlphaFoldDB" id="A0A2J0KWT4"/>
<dbReference type="NCBIfam" id="TIGR00674">
    <property type="entry name" value="dapA"/>
    <property type="match status" value="1"/>
</dbReference>